<dbReference type="AlphaFoldDB" id="A0A9X6RHD3"/>
<dbReference type="Proteomes" id="UP000195160">
    <property type="component" value="Unassembled WGS sequence"/>
</dbReference>
<accession>A0A9X6RHD3</accession>
<organism evidence="1 2">
    <name type="scientific">Bacillus thuringiensis subsp. medellin</name>
    <dbReference type="NCBI Taxonomy" id="79672"/>
    <lineage>
        <taxon>Bacteria</taxon>
        <taxon>Bacillati</taxon>
        <taxon>Bacillota</taxon>
        <taxon>Bacilli</taxon>
        <taxon>Bacillales</taxon>
        <taxon>Bacillaceae</taxon>
        <taxon>Bacillus</taxon>
        <taxon>Bacillus cereus group</taxon>
    </lineage>
</organism>
<dbReference type="RefSeq" id="WP_088066342.1">
    <property type="nucleotide sequence ID" value="NZ_MOOV01000087.1"/>
</dbReference>
<gene>
    <name evidence="1" type="ORF">BK784_11180</name>
</gene>
<dbReference type="EMBL" id="MOOV01000087">
    <property type="protein sequence ID" value="OUC02185.1"/>
    <property type="molecule type" value="Genomic_DNA"/>
</dbReference>
<evidence type="ECO:0000313" key="2">
    <source>
        <dbReference type="Proteomes" id="UP000195160"/>
    </source>
</evidence>
<name>A0A9X6RHD3_BACTV</name>
<proteinExistence type="predicted"/>
<protein>
    <submittedName>
        <fullName evidence="1">NADH dehydrogenase</fullName>
    </submittedName>
</protein>
<sequence length="113" mass="13235">MGCYFKCINKGKEIGAEEIEKLLADLSPEQVKIVFYQESKEYVKILNQTDYNQRSKLEESELKAILSEMKEEEIIEFLKFEKNSLMRWTSISIAWDIIGNRGEISKDIAEEFT</sequence>
<comment type="caution">
    <text evidence="1">The sequence shown here is derived from an EMBL/GenBank/DDBJ whole genome shotgun (WGS) entry which is preliminary data.</text>
</comment>
<reference evidence="1 2" key="1">
    <citation type="submission" date="2016-10" db="EMBL/GenBank/DDBJ databases">
        <title>Comparative genomics of Bacillus thuringiensis reveals a path to pathogens against multiple invertebrate hosts.</title>
        <authorList>
            <person name="Zheng J."/>
            <person name="Gao Q."/>
            <person name="Liu H."/>
            <person name="Peng D."/>
            <person name="Ruan L."/>
            <person name="Sun M."/>
        </authorList>
    </citation>
    <scope>NUCLEOTIDE SEQUENCE [LARGE SCALE GENOMIC DNA]</scope>
    <source>
        <strain evidence="1">T30001</strain>
    </source>
</reference>
<evidence type="ECO:0000313" key="1">
    <source>
        <dbReference type="EMBL" id="OUC02185.1"/>
    </source>
</evidence>